<evidence type="ECO:0000313" key="2">
    <source>
        <dbReference type="EMBL" id="TRY79234.1"/>
    </source>
</evidence>
<evidence type="ECO:0000313" key="3">
    <source>
        <dbReference type="Proteomes" id="UP000318571"/>
    </source>
</evidence>
<comment type="caution">
    <text evidence="2">The sequence shown here is derived from an EMBL/GenBank/DDBJ whole genome shotgun (WGS) entry which is preliminary data.</text>
</comment>
<name>A0A553PNI4_TIGCA</name>
<accession>A0A553PNI4</accession>
<proteinExistence type="predicted"/>
<protein>
    <submittedName>
        <fullName evidence="2">Uncharacterized protein</fullName>
    </submittedName>
</protein>
<feature type="coiled-coil region" evidence="1">
    <location>
        <begin position="16"/>
        <end position="57"/>
    </location>
</feature>
<evidence type="ECO:0000256" key="1">
    <source>
        <dbReference type="SAM" id="Coils"/>
    </source>
</evidence>
<organism evidence="2 3">
    <name type="scientific">Tigriopus californicus</name>
    <name type="common">Marine copepod</name>
    <dbReference type="NCBI Taxonomy" id="6832"/>
    <lineage>
        <taxon>Eukaryota</taxon>
        <taxon>Metazoa</taxon>
        <taxon>Ecdysozoa</taxon>
        <taxon>Arthropoda</taxon>
        <taxon>Crustacea</taxon>
        <taxon>Multicrustacea</taxon>
        <taxon>Hexanauplia</taxon>
        <taxon>Copepoda</taxon>
        <taxon>Harpacticoida</taxon>
        <taxon>Harpacticidae</taxon>
        <taxon>Tigriopus</taxon>
    </lineage>
</organism>
<sequence>MIHTPVVEVESPESKIARLDAALQAKEAALEAKEAALEEMKKSNKQLREEMACMKLADKLKETLSLATRGNEDPKQLARQLAENIDEAKDYVGSLNYNANVY</sequence>
<dbReference type="EMBL" id="VCGU01000002">
    <property type="protein sequence ID" value="TRY79234.1"/>
    <property type="molecule type" value="Genomic_DNA"/>
</dbReference>
<keyword evidence="1" id="KW-0175">Coiled coil</keyword>
<dbReference type="Proteomes" id="UP000318571">
    <property type="component" value="Chromosome 6"/>
</dbReference>
<dbReference type="AlphaFoldDB" id="A0A553PNI4"/>
<gene>
    <name evidence="2" type="ORF">TCAL_17041</name>
</gene>
<keyword evidence="3" id="KW-1185">Reference proteome</keyword>
<reference evidence="2 3" key="1">
    <citation type="journal article" date="2018" name="Nat. Ecol. Evol.">
        <title>Genomic signatures of mitonuclear coevolution across populations of Tigriopus californicus.</title>
        <authorList>
            <person name="Barreto F.S."/>
            <person name="Watson E.T."/>
            <person name="Lima T.G."/>
            <person name="Willett C.S."/>
            <person name="Edmands S."/>
            <person name="Li W."/>
            <person name="Burton R.S."/>
        </authorList>
    </citation>
    <scope>NUCLEOTIDE SEQUENCE [LARGE SCALE GENOMIC DNA]</scope>
    <source>
        <strain evidence="2 3">San Diego</strain>
    </source>
</reference>